<name>A0A563VNC0_9CYAN</name>
<dbReference type="Proteomes" id="UP000320055">
    <property type="component" value="Unassembled WGS sequence"/>
</dbReference>
<dbReference type="OrthoDB" id="2080803at2"/>
<evidence type="ECO:0000313" key="3">
    <source>
        <dbReference type="Proteomes" id="UP000320055"/>
    </source>
</evidence>
<organism evidence="2 3">
    <name type="scientific">Hyella patelloides LEGE 07179</name>
    <dbReference type="NCBI Taxonomy" id="945734"/>
    <lineage>
        <taxon>Bacteria</taxon>
        <taxon>Bacillati</taxon>
        <taxon>Cyanobacteriota</taxon>
        <taxon>Cyanophyceae</taxon>
        <taxon>Pleurocapsales</taxon>
        <taxon>Hyellaceae</taxon>
        <taxon>Hyella</taxon>
    </lineage>
</organism>
<keyword evidence="1" id="KW-0812">Transmembrane</keyword>
<evidence type="ECO:0000256" key="1">
    <source>
        <dbReference type="SAM" id="Phobius"/>
    </source>
</evidence>
<evidence type="ECO:0008006" key="4">
    <source>
        <dbReference type="Google" id="ProtNLM"/>
    </source>
</evidence>
<keyword evidence="1" id="KW-0472">Membrane</keyword>
<dbReference type="RefSeq" id="WP_144870996.1">
    <property type="nucleotide sequence ID" value="NZ_LR213920.1"/>
</dbReference>
<dbReference type="EMBL" id="CAACVJ010000078">
    <property type="protein sequence ID" value="VEP12857.1"/>
    <property type="molecule type" value="Genomic_DNA"/>
</dbReference>
<keyword evidence="3" id="KW-1185">Reference proteome</keyword>
<proteinExistence type="predicted"/>
<reference evidence="2 3" key="1">
    <citation type="submission" date="2019-01" db="EMBL/GenBank/DDBJ databases">
        <authorList>
            <person name="Brito A."/>
        </authorList>
    </citation>
    <scope>NUCLEOTIDE SEQUENCE [LARGE SCALE GENOMIC DNA]</scope>
    <source>
        <strain evidence="2">1</strain>
    </source>
</reference>
<gene>
    <name evidence="2" type="ORF">H1P_1690006</name>
</gene>
<keyword evidence="1" id="KW-1133">Transmembrane helix</keyword>
<feature type="transmembrane region" description="Helical" evidence="1">
    <location>
        <begin position="172"/>
        <end position="200"/>
    </location>
</feature>
<accession>A0A563VNC0</accession>
<sequence length="215" mass="25200">MTQQNDDINRLIQEAKEQIERKEYLLAINNLNYIIENSARDGYVFFLRGKAYSGLTQYQAALVDLEKALDIYRETDNKREQIYTLIELAFVYPFNGKVREGFLAQQQTIKIAKELELQENDSLYSYVSHVSQISNYSLEKMESKLQNVGSIPSWDKFDFMGRMMGYATKGKIQSYIFILVWLLMAVPTFILGILTSPIWLPVMIYQTWQRTRNNE</sequence>
<dbReference type="InterPro" id="IPR011990">
    <property type="entry name" value="TPR-like_helical_dom_sf"/>
</dbReference>
<evidence type="ECO:0000313" key="2">
    <source>
        <dbReference type="EMBL" id="VEP12857.1"/>
    </source>
</evidence>
<protein>
    <recommendedName>
        <fullName evidence="4">Tetratricopeptide repeat protein</fullName>
    </recommendedName>
</protein>
<dbReference type="AlphaFoldDB" id="A0A563VNC0"/>
<dbReference type="SUPFAM" id="SSF48452">
    <property type="entry name" value="TPR-like"/>
    <property type="match status" value="1"/>
</dbReference>
<dbReference type="Gene3D" id="1.25.40.10">
    <property type="entry name" value="Tetratricopeptide repeat domain"/>
    <property type="match status" value="1"/>
</dbReference>